<name>A0A9W6SK04_9ACTN</name>
<dbReference type="AlphaFoldDB" id="A0A9W6SK04"/>
<keyword evidence="2" id="KW-1185">Reference proteome</keyword>
<dbReference type="EMBL" id="BSTX01000001">
    <property type="protein sequence ID" value="GLZ77086.1"/>
    <property type="molecule type" value="Genomic_DNA"/>
</dbReference>
<evidence type="ECO:0000313" key="1">
    <source>
        <dbReference type="EMBL" id="GLZ77086.1"/>
    </source>
</evidence>
<reference evidence="1" key="1">
    <citation type="submission" date="2023-03" db="EMBL/GenBank/DDBJ databases">
        <title>Actinorhabdospora filicis NBRC 111898.</title>
        <authorList>
            <person name="Ichikawa N."/>
            <person name="Sato H."/>
            <person name="Tonouchi N."/>
        </authorList>
    </citation>
    <scope>NUCLEOTIDE SEQUENCE</scope>
    <source>
        <strain evidence="1">NBRC 111898</strain>
    </source>
</reference>
<comment type="caution">
    <text evidence="1">The sequence shown here is derived from an EMBL/GenBank/DDBJ whole genome shotgun (WGS) entry which is preliminary data.</text>
</comment>
<sequence>MSLSPLELSVLRFEKAWWKRPGVKEQKIREVFGWTLTQYYQRLNALVERPEAMAAEPRVVRRLQRMRARRMYWQ</sequence>
<gene>
    <name evidence="1" type="ORF">Afil01_18930</name>
</gene>
<dbReference type="InterPro" id="IPR021678">
    <property type="entry name" value="DUF3263"/>
</dbReference>
<organism evidence="1 2">
    <name type="scientific">Actinorhabdospora filicis</name>
    <dbReference type="NCBI Taxonomy" id="1785913"/>
    <lineage>
        <taxon>Bacteria</taxon>
        <taxon>Bacillati</taxon>
        <taxon>Actinomycetota</taxon>
        <taxon>Actinomycetes</taxon>
        <taxon>Micromonosporales</taxon>
        <taxon>Micromonosporaceae</taxon>
        <taxon>Actinorhabdospora</taxon>
    </lineage>
</organism>
<accession>A0A9W6SK04</accession>
<dbReference type="Pfam" id="PF11662">
    <property type="entry name" value="DUF3263"/>
    <property type="match status" value="1"/>
</dbReference>
<proteinExistence type="predicted"/>
<evidence type="ECO:0000313" key="2">
    <source>
        <dbReference type="Proteomes" id="UP001165079"/>
    </source>
</evidence>
<protein>
    <recommendedName>
        <fullName evidence="3">DUF3263 domain-containing protein</fullName>
    </recommendedName>
</protein>
<dbReference type="Proteomes" id="UP001165079">
    <property type="component" value="Unassembled WGS sequence"/>
</dbReference>
<evidence type="ECO:0008006" key="3">
    <source>
        <dbReference type="Google" id="ProtNLM"/>
    </source>
</evidence>